<evidence type="ECO:0000313" key="1">
    <source>
        <dbReference type="EMBL" id="KAK3079230.1"/>
    </source>
</evidence>
<evidence type="ECO:0000313" key="2">
    <source>
        <dbReference type="Proteomes" id="UP001186974"/>
    </source>
</evidence>
<dbReference type="EMBL" id="JAWDJW010001282">
    <property type="protein sequence ID" value="KAK3079230.1"/>
    <property type="molecule type" value="Genomic_DNA"/>
</dbReference>
<comment type="caution">
    <text evidence="1">The sequence shown here is derived from an EMBL/GenBank/DDBJ whole genome shotgun (WGS) entry which is preliminary data.</text>
</comment>
<name>A0ACC3DRB5_9PEZI</name>
<sequence length="216" mass="24007">MASEKKSERGIRIAIDRGGTFTDCVGNPGTGKMEDDILIKLLSEDPSNYDDAPLEGIRRLMSKFTDREIPRGEPLDTSKIESIRMGTTVATNALLERKGEDIAMVVTKGFEDCLEIGNQSRPNIFDLAIKKPDTLYKQVVEIDERVTLEDYAEDPERNETKAQSVEEAGKDAELVKGLSGEAVRILQRPDEKKIREQLQKVKDAGIKSIAVCLMHG</sequence>
<feature type="non-terminal residue" evidence="1">
    <location>
        <position position="216"/>
    </location>
</feature>
<accession>A0ACC3DRB5</accession>
<proteinExistence type="predicted"/>
<keyword evidence="2" id="KW-1185">Reference proteome</keyword>
<gene>
    <name evidence="1" type="ORF">LTS18_005403</name>
</gene>
<organism evidence="1 2">
    <name type="scientific">Coniosporium uncinatum</name>
    <dbReference type="NCBI Taxonomy" id="93489"/>
    <lineage>
        <taxon>Eukaryota</taxon>
        <taxon>Fungi</taxon>
        <taxon>Dikarya</taxon>
        <taxon>Ascomycota</taxon>
        <taxon>Pezizomycotina</taxon>
        <taxon>Dothideomycetes</taxon>
        <taxon>Dothideomycetes incertae sedis</taxon>
        <taxon>Coniosporium</taxon>
    </lineage>
</organism>
<reference evidence="1" key="1">
    <citation type="submission" date="2024-09" db="EMBL/GenBank/DDBJ databases">
        <title>Black Yeasts Isolated from many extreme environments.</title>
        <authorList>
            <person name="Coleine C."/>
            <person name="Stajich J.E."/>
            <person name="Selbmann L."/>
        </authorList>
    </citation>
    <scope>NUCLEOTIDE SEQUENCE</scope>
    <source>
        <strain evidence="1">CCFEE 5737</strain>
    </source>
</reference>
<dbReference type="Proteomes" id="UP001186974">
    <property type="component" value="Unassembled WGS sequence"/>
</dbReference>
<protein>
    <submittedName>
        <fullName evidence="1">Uncharacterized protein</fullName>
    </submittedName>
</protein>